<name>A0A812EVE5_9ARCH</name>
<dbReference type="Proteomes" id="UP000655759">
    <property type="component" value="Unassembled WGS sequence"/>
</dbReference>
<protein>
    <submittedName>
        <fullName evidence="1">Uncharacterized protein</fullName>
    </submittedName>
</protein>
<gene>
    <name evidence="1" type="ORF">NUZ5A_50120</name>
</gene>
<dbReference type="RefSeq" id="WP_205098936.1">
    <property type="nucleotide sequence ID" value="NZ_CAJNAQ010000005.1"/>
</dbReference>
<dbReference type="EMBL" id="CAJNAQ010000005">
    <property type="protein sequence ID" value="CAE6493118.1"/>
    <property type="molecule type" value="Genomic_DNA"/>
</dbReference>
<dbReference type="AlphaFoldDB" id="A0A812EVE5"/>
<comment type="caution">
    <text evidence="1">The sequence shown here is derived from an EMBL/GenBank/DDBJ whole genome shotgun (WGS) entry which is preliminary data.</text>
</comment>
<organism evidence="1 2">
    <name type="scientific">Candidatus Nitrosotenuis uzonensis</name>
    <dbReference type="NCBI Taxonomy" id="1407055"/>
    <lineage>
        <taxon>Archaea</taxon>
        <taxon>Nitrososphaerota</taxon>
        <taxon>Candidatus Nitrosotenuis</taxon>
    </lineage>
</organism>
<sequence>MDFQSTPIVGTVIWIDVGILVMSAAKKLDEAQQELSLLTTTKDPKVTRFVRIIQDVYDTLLDEYSKKFGCGSGRTSLAKFKTSAKKAGNVHAINFLIWYEKEFRSVRNDPRVGNLLDSNSQYDSNYIKSCSILLELTRNLVYHAYENF</sequence>
<reference evidence="1" key="1">
    <citation type="submission" date="2021-02" db="EMBL/GenBank/DDBJ databases">
        <authorList>
            <person name="Han P."/>
        </authorList>
    </citation>
    <scope>NUCLEOTIDE SEQUENCE</scope>
    <source>
        <strain evidence="1">Candidatus Nitrosotenuis uzonensis 5A</strain>
    </source>
</reference>
<evidence type="ECO:0000313" key="1">
    <source>
        <dbReference type="EMBL" id="CAE6493118.1"/>
    </source>
</evidence>
<accession>A0A812EVE5</accession>
<proteinExistence type="predicted"/>
<evidence type="ECO:0000313" key="2">
    <source>
        <dbReference type="Proteomes" id="UP000655759"/>
    </source>
</evidence>